<dbReference type="AlphaFoldDB" id="A0AAD5SR34"/>
<protein>
    <submittedName>
        <fullName evidence="2">Uncharacterized protein</fullName>
    </submittedName>
</protein>
<proteinExistence type="predicted"/>
<feature type="region of interest" description="Disordered" evidence="1">
    <location>
        <begin position="441"/>
        <end position="467"/>
    </location>
</feature>
<evidence type="ECO:0000256" key="1">
    <source>
        <dbReference type="SAM" id="MobiDB-lite"/>
    </source>
</evidence>
<dbReference type="Proteomes" id="UP001211907">
    <property type="component" value="Unassembled WGS sequence"/>
</dbReference>
<feature type="region of interest" description="Disordered" evidence="1">
    <location>
        <begin position="551"/>
        <end position="582"/>
    </location>
</feature>
<evidence type="ECO:0000313" key="2">
    <source>
        <dbReference type="EMBL" id="KAJ3095086.1"/>
    </source>
</evidence>
<sequence>MSIDGSGIPARLQRRSATSFLEGNDIDPAQKYKGIISKVNDSYDMIKIMPDVSNAYLPLALAQVDDNEDKEPTQLVSGSHQQSFSGAIYNYGVEGSGDTPVKPVSFLEYLAQTVAGVAARTTGAIVTEFATSNKKVEPDLELGSNDNSRNTIDYQNEMYSKRAQYKEMAEASGNTCVINGITFGNGNSVTLQQVDPPASTHDQQQSQLNYAMEEVDSDDSSDYQPPPPKSESQRASSVADSLHSGFFRRLSNAANSMVPGFVFAAPAFISSVSQNNSENKNFDGETNKAVKEPASVFHYNRKQGSAFVALQSPMISLLVDISEQVNGVNIENEGEKIDRFSQLQQQSLQNEKIRRGSLTIDTSRINKSTVTGATNVPKFNIEDHSNDNDKNPRRADSASMIAIHGVSAAMPKKTLFLGGHIAVLDPASVSHRSVTRNSVFSPRTDAEASGVSARRDGLSPATEKTPQRISAVRRRSVSTGIVIPATPSTMQVAVAAGGNIHAAVSPSVETTLEQRSTAVKLNPEGKSEVALKYLEAFAMIRNNNTTGISATTNVTKTDTSSDDKQKNYLHPRNTNNTNKLTIPHMPATTAATSTPDNLNSFGKVVRMAADMKATDMDPTLAAELDKDTLTMVLKLKKWARANKKKKSSSGGADAETTARRFNAQIETELPVHLQDGVVRDVLGVVEMYVTMYAQDLGPGHAFSVGAAKHLEKLRQRVREGGGF</sequence>
<gene>
    <name evidence="2" type="ORF">HK100_005927</name>
</gene>
<reference evidence="2" key="1">
    <citation type="submission" date="2020-05" db="EMBL/GenBank/DDBJ databases">
        <title>Phylogenomic resolution of chytrid fungi.</title>
        <authorList>
            <person name="Stajich J.E."/>
            <person name="Amses K."/>
            <person name="Simmons R."/>
            <person name="Seto K."/>
            <person name="Myers J."/>
            <person name="Bonds A."/>
            <person name="Quandt C.A."/>
            <person name="Barry K."/>
            <person name="Liu P."/>
            <person name="Grigoriev I."/>
            <person name="Longcore J.E."/>
            <person name="James T.Y."/>
        </authorList>
    </citation>
    <scope>NUCLEOTIDE SEQUENCE</scope>
    <source>
        <strain evidence="2">JEL0513</strain>
    </source>
</reference>
<comment type="caution">
    <text evidence="2">The sequence shown here is derived from an EMBL/GenBank/DDBJ whole genome shotgun (WGS) entry which is preliminary data.</text>
</comment>
<evidence type="ECO:0000313" key="3">
    <source>
        <dbReference type="Proteomes" id="UP001211907"/>
    </source>
</evidence>
<name>A0AAD5SR34_9FUNG</name>
<keyword evidence="3" id="KW-1185">Reference proteome</keyword>
<organism evidence="2 3">
    <name type="scientific">Physocladia obscura</name>
    <dbReference type="NCBI Taxonomy" id="109957"/>
    <lineage>
        <taxon>Eukaryota</taxon>
        <taxon>Fungi</taxon>
        <taxon>Fungi incertae sedis</taxon>
        <taxon>Chytridiomycota</taxon>
        <taxon>Chytridiomycota incertae sedis</taxon>
        <taxon>Chytridiomycetes</taxon>
        <taxon>Chytridiales</taxon>
        <taxon>Chytriomycetaceae</taxon>
        <taxon>Physocladia</taxon>
    </lineage>
</organism>
<dbReference type="EMBL" id="JADGJH010002752">
    <property type="protein sequence ID" value="KAJ3095086.1"/>
    <property type="molecule type" value="Genomic_DNA"/>
</dbReference>
<accession>A0AAD5SR34</accession>
<feature type="region of interest" description="Disordered" evidence="1">
    <location>
        <begin position="212"/>
        <end position="237"/>
    </location>
</feature>